<dbReference type="AlphaFoldDB" id="A0A4S3JS21"/>
<reference evidence="2 3" key="1">
    <citation type="submission" date="2019-03" db="EMBL/GenBank/DDBJ databases">
        <title>The genome sequence of a newly discovered highly antifungal drug resistant Aspergillus species, Aspergillus tanneri NIH 1004.</title>
        <authorList>
            <person name="Mounaud S."/>
            <person name="Singh I."/>
            <person name="Joardar V."/>
            <person name="Pakala S."/>
            <person name="Pakala S."/>
            <person name="Venepally P."/>
            <person name="Hoover J."/>
            <person name="Nierman W."/>
            <person name="Chung J."/>
            <person name="Losada L."/>
        </authorList>
    </citation>
    <scope>NUCLEOTIDE SEQUENCE [LARGE SCALE GENOMIC DNA]</scope>
    <source>
        <strain evidence="2 3">NIH1004</strain>
    </source>
</reference>
<dbReference type="GeneID" id="54327082"/>
<dbReference type="RefSeq" id="XP_033427856.1">
    <property type="nucleotide sequence ID" value="XM_033569050.1"/>
</dbReference>
<dbReference type="EMBL" id="QUQM01000003">
    <property type="protein sequence ID" value="KAA8648495.1"/>
    <property type="molecule type" value="Genomic_DNA"/>
</dbReference>
<dbReference type="PIRSF" id="PIRSF016632">
    <property type="entry name" value="Phospholipase_actinobac/fun"/>
    <property type="match status" value="1"/>
</dbReference>
<dbReference type="CDD" id="cd08576">
    <property type="entry name" value="GDPD_like_SMaseD_PLD"/>
    <property type="match status" value="1"/>
</dbReference>
<dbReference type="SUPFAM" id="SSF51695">
    <property type="entry name" value="PLC-like phosphodiesterases"/>
    <property type="match status" value="1"/>
</dbReference>
<proteinExistence type="predicted"/>
<dbReference type="InterPro" id="IPR016674">
    <property type="entry name" value="SMase_D/PLipase_D"/>
</dbReference>
<name>A0A4S3JS21_9EURO</name>
<dbReference type="GO" id="GO:0004620">
    <property type="term" value="F:phospholipase activity"/>
    <property type="evidence" value="ECO:0007669"/>
    <property type="project" value="InterPro"/>
</dbReference>
<organism evidence="2 3">
    <name type="scientific">Aspergillus tanneri</name>
    <dbReference type="NCBI Taxonomy" id="1220188"/>
    <lineage>
        <taxon>Eukaryota</taxon>
        <taxon>Fungi</taxon>
        <taxon>Dikarya</taxon>
        <taxon>Ascomycota</taxon>
        <taxon>Pezizomycotina</taxon>
        <taxon>Eurotiomycetes</taxon>
        <taxon>Eurotiomycetidae</taxon>
        <taxon>Eurotiales</taxon>
        <taxon>Aspergillaceae</taxon>
        <taxon>Aspergillus</taxon>
        <taxon>Aspergillus subgen. Circumdati</taxon>
    </lineage>
</organism>
<evidence type="ECO:0000313" key="2">
    <source>
        <dbReference type="EMBL" id="THC98516.1"/>
    </source>
</evidence>
<gene>
    <name evidence="1" type="ORF">ATNIH1004_004380</name>
    <name evidence="2" type="ORF">EYZ11_002024</name>
</gene>
<dbReference type="OrthoDB" id="4907280at2759"/>
<keyword evidence="3" id="KW-1185">Reference proteome</keyword>
<evidence type="ECO:0000313" key="1">
    <source>
        <dbReference type="EMBL" id="KAA8648495.1"/>
    </source>
</evidence>
<reference evidence="1 4" key="2">
    <citation type="submission" date="2019-08" db="EMBL/GenBank/DDBJ databases">
        <title>The genome sequence of a newly discovered highly antifungal drug resistant Aspergillus species, Aspergillus tanneri NIH 1004.</title>
        <authorList>
            <person name="Mounaud S."/>
            <person name="Singh I."/>
            <person name="Joardar V."/>
            <person name="Pakala S."/>
            <person name="Pakala S."/>
            <person name="Venepally P."/>
            <person name="Chung J.K."/>
            <person name="Losada L."/>
            <person name="Nierman W.C."/>
        </authorList>
    </citation>
    <scope>NUCLEOTIDE SEQUENCE [LARGE SCALE GENOMIC DNA]</scope>
    <source>
        <strain evidence="1 4">NIH1004</strain>
    </source>
</reference>
<dbReference type="Proteomes" id="UP000308092">
    <property type="component" value="Unassembled WGS sequence"/>
</dbReference>
<dbReference type="Gene3D" id="3.20.20.190">
    <property type="entry name" value="Phosphatidylinositol (PI) phosphodiesterase"/>
    <property type="match status" value="1"/>
</dbReference>
<dbReference type="GO" id="GO:0008081">
    <property type="term" value="F:phosphoric diester hydrolase activity"/>
    <property type="evidence" value="ECO:0007669"/>
    <property type="project" value="InterPro"/>
</dbReference>
<dbReference type="EMBL" id="SOSA01000042">
    <property type="protein sequence ID" value="THC98516.1"/>
    <property type="molecule type" value="Genomic_DNA"/>
</dbReference>
<accession>A0A4S3JS21</accession>
<sequence>MVHLSPLLCAFRALYIISLIGSVASYIKPAQRPIYAIAHRVLRTEGLQAAISHGANALEVDLTAWYNGWWADHDGSIFRYGDPARKLFDEIAQQRQQGHDITFVWLDIKDPDYCRRGACSIEALRDLVRETLEPAGVRVLYGFFETEQSRGYKIIRDSLNSNEAIALSGRANAVLEWYENTGASIPVNQRIMDYGATQLNYDIGSCYEDRYYTCTELKQGSKARDQGKLGKVFGWTSAAGDLMLLHHLLEVGGDGMIYGFGANEYKDDRRTKYAFQEITWIVSNHSDTLRMATANDAPW</sequence>
<dbReference type="InterPro" id="IPR017946">
    <property type="entry name" value="PLC-like_Pdiesterase_TIM-brl"/>
</dbReference>
<dbReference type="VEuPathDB" id="FungiDB:EYZ11_002024"/>
<evidence type="ECO:0000313" key="3">
    <source>
        <dbReference type="Proteomes" id="UP000308092"/>
    </source>
</evidence>
<evidence type="ECO:0000313" key="4">
    <source>
        <dbReference type="Proteomes" id="UP000324241"/>
    </source>
</evidence>
<dbReference type="GO" id="GO:0016042">
    <property type="term" value="P:lipid catabolic process"/>
    <property type="evidence" value="ECO:0007669"/>
    <property type="project" value="InterPro"/>
</dbReference>
<protein>
    <recommendedName>
        <fullName evidence="5">Phospholipase D</fullName>
    </recommendedName>
</protein>
<dbReference type="Proteomes" id="UP000324241">
    <property type="component" value="Unassembled WGS sequence"/>
</dbReference>
<comment type="caution">
    <text evidence="2">The sequence shown here is derived from an EMBL/GenBank/DDBJ whole genome shotgun (WGS) entry which is preliminary data.</text>
</comment>
<evidence type="ECO:0008006" key="5">
    <source>
        <dbReference type="Google" id="ProtNLM"/>
    </source>
</evidence>